<dbReference type="Proteomes" id="UP001064048">
    <property type="component" value="Chromosome Z"/>
</dbReference>
<evidence type="ECO:0000313" key="2">
    <source>
        <dbReference type="Proteomes" id="UP001064048"/>
    </source>
</evidence>
<comment type="caution">
    <text evidence="1">The sequence shown here is derived from an EMBL/GenBank/DDBJ whole genome shotgun (WGS) entry which is preliminary data.</text>
</comment>
<dbReference type="EMBL" id="CM046131">
    <property type="protein sequence ID" value="KAI8429603.1"/>
    <property type="molecule type" value="Genomic_DNA"/>
</dbReference>
<protein>
    <submittedName>
        <fullName evidence="1">Uncharacterized protein</fullName>
    </submittedName>
</protein>
<accession>A0ACC0JZP5</accession>
<gene>
    <name evidence="1" type="ORF">MSG28_000201</name>
</gene>
<keyword evidence="2" id="KW-1185">Reference proteome</keyword>
<organism evidence="1 2">
    <name type="scientific">Choristoneura fumiferana</name>
    <name type="common">Spruce budworm moth</name>
    <name type="synonym">Archips fumiferana</name>
    <dbReference type="NCBI Taxonomy" id="7141"/>
    <lineage>
        <taxon>Eukaryota</taxon>
        <taxon>Metazoa</taxon>
        <taxon>Ecdysozoa</taxon>
        <taxon>Arthropoda</taxon>
        <taxon>Hexapoda</taxon>
        <taxon>Insecta</taxon>
        <taxon>Pterygota</taxon>
        <taxon>Neoptera</taxon>
        <taxon>Endopterygota</taxon>
        <taxon>Lepidoptera</taxon>
        <taxon>Glossata</taxon>
        <taxon>Ditrysia</taxon>
        <taxon>Tortricoidea</taxon>
        <taxon>Tortricidae</taxon>
        <taxon>Tortricinae</taxon>
        <taxon>Choristoneura</taxon>
    </lineage>
</organism>
<proteinExistence type="predicted"/>
<sequence length="662" mass="74172">MKRVRFITPLKMENLAAINESDCHSPRPFIHRDIEGVTPELPSSIANEIVYSPDPVRRFECSNSSPYPIVKRTDFPVTTRDADIQFSPCNDLELSMLDASSQLPRKPVYFTPLGNLPVNQEKTPGPQKAQHLNLTPESPINVLSPIENTKAVTPPNMLTRGDNFFITRGNLNKFQLQGSLQVQMNKLCVNKENKVNTDAPVNRPGVMGCLNTYCMDNTSCQCHHCIKVDEHNNFNTSTPGVPCGQRPLLGEIHVQNGIKQTPIQSSCNRCMCPQQTKPITTQQCSKTESLAPKYQNAVDKKAWVIEKYEQANNKCTEVEKQINVSKERREPTVGDLLKIIKLQNEQLQLLQEKVDKLISTNSNSPHIPHPNLLTEQVALETVDRDQRKISIGVMTSLEMVRTSTIINKEHIVKQTYDNAQIQCNRSEISIKEVVKQPVNLNFLDGILPVGKTACLQTGLHESPDAGRMSNCNEEKTLNEMSLCNVQVDNATTPLMSPEQSLYLDVRDYSGSDSGSDHSNVGWTYYNKVMTHVNGMLQDSDMPSSASALYRNTRQQCLQMQFDKTNISVTKRVTFGDEPPVTHQNCSTDTSLRMNQLAAKYLKKTPASASPPARQPDVSFATRNYMERHKLIQGQASSSRRAAPGDVPRFLDITTLKQQPKLL</sequence>
<reference evidence="1 2" key="1">
    <citation type="journal article" date="2022" name="Genome Biol. Evol.">
        <title>The Spruce Budworm Genome: Reconstructing the Evolutionary History of Antifreeze Proteins.</title>
        <authorList>
            <person name="Beliveau C."/>
            <person name="Gagne P."/>
            <person name="Picq S."/>
            <person name="Vernygora O."/>
            <person name="Keeling C.I."/>
            <person name="Pinkney K."/>
            <person name="Doucet D."/>
            <person name="Wen F."/>
            <person name="Johnston J.S."/>
            <person name="Maaroufi H."/>
            <person name="Boyle B."/>
            <person name="Laroche J."/>
            <person name="Dewar K."/>
            <person name="Juretic N."/>
            <person name="Blackburn G."/>
            <person name="Nisole A."/>
            <person name="Brunet B."/>
            <person name="Brandao M."/>
            <person name="Lumley L."/>
            <person name="Duan J."/>
            <person name="Quan G."/>
            <person name="Lucarotti C.J."/>
            <person name="Roe A.D."/>
            <person name="Sperling F.A.H."/>
            <person name="Levesque R.C."/>
            <person name="Cusson M."/>
        </authorList>
    </citation>
    <scope>NUCLEOTIDE SEQUENCE [LARGE SCALE GENOMIC DNA]</scope>
    <source>
        <strain evidence="1">Glfc:IPQL:Cfum</strain>
    </source>
</reference>
<name>A0ACC0JZP5_CHOFU</name>
<evidence type="ECO:0000313" key="1">
    <source>
        <dbReference type="EMBL" id="KAI8429603.1"/>
    </source>
</evidence>